<comment type="caution">
    <text evidence="9">The sequence shown here is derived from an EMBL/GenBank/DDBJ whole genome shotgun (WGS) entry which is preliminary data.</text>
</comment>
<dbReference type="InterPro" id="IPR020904">
    <property type="entry name" value="Sc_DH/Rdtase_CS"/>
</dbReference>
<dbReference type="AlphaFoldDB" id="A0A9X0DPG1"/>
<name>A0A9X0DPG1_9HELO</name>
<dbReference type="GO" id="GO:0016616">
    <property type="term" value="F:oxidoreductase activity, acting on the CH-OH group of donors, NAD or NADP as acceptor"/>
    <property type="evidence" value="ECO:0007669"/>
    <property type="project" value="TreeGrafter"/>
</dbReference>
<dbReference type="Proteomes" id="UP001152300">
    <property type="component" value="Unassembled WGS sequence"/>
</dbReference>
<dbReference type="PANTHER" id="PTHR42760:SF121">
    <property type="entry name" value="3-OXOACYL-(ACYL-CARRIER-PROTEIN) REDUCTASE"/>
    <property type="match status" value="1"/>
</dbReference>
<dbReference type="GO" id="GO:0006633">
    <property type="term" value="P:fatty acid biosynthetic process"/>
    <property type="evidence" value="ECO:0007669"/>
    <property type="project" value="TreeGrafter"/>
</dbReference>
<dbReference type="InterPro" id="IPR036291">
    <property type="entry name" value="NAD(P)-bd_dom_sf"/>
</dbReference>
<evidence type="ECO:0000256" key="1">
    <source>
        <dbReference type="ARBA" id="ARBA00004972"/>
    </source>
</evidence>
<evidence type="ECO:0000256" key="4">
    <source>
        <dbReference type="ARBA" id="ARBA00023026"/>
    </source>
</evidence>
<proteinExistence type="inferred from homology"/>
<evidence type="ECO:0000256" key="8">
    <source>
        <dbReference type="RuleBase" id="RU000363"/>
    </source>
</evidence>
<dbReference type="GO" id="GO:0048038">
    <property type="term" value="F:quinone binding"/>
    <property type="evidence" value="ECO:0007669"/>
    <property type="project" value="TreeGrafter"/>
</dbReference>
<evidence type="ECO:0000256" key="6">
    <source>
        <dbReference type="ARBA" id="ARBA00069153"/>
    </source>
</evidence>
<dbReference type="EMBL" id="JAPEIS010000001">
    <property type="protein sequence ID" value="KAJ8071131.1"/>
    <property type="molecule type" value="Genomic_DNA"/>
</dbReference>
<dbReference type="PANTHER" id="PTHR42760">
    <property type="entry name" value="SHORT-CHAIN DEHYDROGENASES/REDUCTASES FAMILY MEMBER"/>
    <property type="match status" value="1"/>
</dbReference>
<evidence type="ECO:0000313" key="9">
    <source>
        <dbReference type="EMBL" id="KAJ8071131.1"/>
    </source>
</evidence>
<evidence type="ECO:0000313" key="10">
    <source>
        <dbReference type="Proteomes" id="UP001152300"/>
    </source>
</evidence>
<protein>
    <recommendedName>
        <fullName evidence="5">Short-chain dehydrogenase/reductase ABA4</fullName>
    </recommendedName>
    <alternativeName>
        <fullName evidence="7">Abscisic acid biosynthesis cluster protein 4</fullName>
    </alternativeName>
    <alternativeName>
        <fullName evidence="6">Short-chain dehydrogenase/reductase aba4</fullName>
    </alternativeName>
</protein>
<evidence type="ECO:0000256" key="2">
    <source>
        <dbReference type="ARBA" id="ARBA00006484"/>
    </source>
</evidence>
<dbReference type="PRINTS" id="PR00081">
    <property type="entry name" value="GDHRDH"/>
</dbReference>
<keyword evidence="3" id="KW-0521">NADP</keyword>
<dbReference type="PRINTS" id="PR00080">
    <property type="entry name" value="SDRFAMILY"/>
</dbReference>
<organism evidence="9 10">
    <name type="scientific">Sclerotinia nivalis</name>
    <dbReference type="NCBI Taxonomy" id="352851"/>
    <lineage>
        <taxon>Eukaryota</taxon>
        <taxon>Fungi</taxon>
        <taxon>Dikarya</taxon>
        <taxon>Ascomycota</taxon>
        <taxon>Pezizomycotina</taxon>
        <taxon>Leotiomycetes</taxon>
        <taxon>Helotiales</taxon>
        <taxon>Sclerotiniaceae</taxon>
        <taxon>Sclerotinia</taxon>
    </lineage>
</organism>
<dbReference type="InterPro" id="IPR002347">
    <property type="entry name" value="SDR_fam"/>
</dbReference>
<keyword evidence="4" id="KW-0843">Virulence</keyword>
<sequence length="328" mass="35434">MCTKYIHFHHYTTPSYNSITISDLLPTMKSLLKPFHQGTSAICTIPRTRIRINPHHIRMASSTAVTRDYGKRTAIVTGSARGIGKAIAVRLAEDGFDVCINDISANQAGIDETVKEIQNLGRASYGHVADVSKRVEVEGLIEASVKNLGNLNVMVANAGIAQVKSLLSLSEDEVRRMFDVNVFGIFNCYSAAAKQMIKQGGGGKIIGAASIVAFKPFAMLSHYSASKFAVRGFTQAFAMEMAEHKITVNGYAPGIVGTAMWDLIDEELGKTKGVEKGATIKKYTDELILLGRTSVPTDVSKCVSYLASPDSDYMTGQTLIIDGGIIMN</sequence>
<gene>
    <name evidence="9" type="ORF">OCU04_001471</name>
</gene>
<comment type="similarity">
    <text evidence="2 8">Belongs to the short-chain dehydrogenases/reductases (SDR) family.</text>
</comment>
<reference evidence="9" key="1">
    <citation type="submission" date="2022-11" db="EMBL/GenBank/DDBJ databases">
        <title>Genome Resource of Sclerotinia nivalis Strain SnTB1, a Plant Pathogen Isolated from American Ginseng.</title>
        <authorList>
            <person name="Fan S."/>
        </authorList>
    </citation>
    <scope>NUCLEOTIDE SEQUENCE</scope>
    <source>
        <strain evidence="9">SnTB1</strain>
    </source>
</reference>
<keyword evidence="10" id="KW-1185">Reference proteome</keyword>
<accession>A0A9X0DPG1</accession>
<dbReference type="OrthoDB" id="47007at2759"/>
<dbReference type="Gene3D" id="3.40.50.720">
    <property type="entry name" value="NAD(P)-binding Rossmann-like Domain"/>
    <property type="match status" value="1"/>
</dbReference>
<evidence type="ECO:0000256" key="7">
    <source>
        <dbReference type="ARBA" id="ARBA00074993"/>
    </source>
</evidence>
<comment type="pathway">
    <text evidence="1">Hormone biosynthesis.</text>
</comment>
<dbReference type="FunFam" id="3.40.50.720:FF:000084">
    <property type="entry name" value="Short-chain dehydrogenase reductase"/>
    <property type="match status" value="1"/>
</dbReference>
<dbReference type="Pfam" id="PF00106">
    <property type="entry name" value="adh_short"/>
    <property type="match status" value="1"/>
</dbReference>
<evidence type="ECO:0000256" key="3">
    <source>
        <dbReference type="ARBA" id="ARBA00022857"/>
    </source>
</evidence>
<evidence type="ECO:0000256" key="5">
    <source>
        <dbReference type="ARBA" id="ARBA00068707"/>
    </source>
</evidence>
<dbReference type="GO" id="GO:0009688">
    <property type="term" value="P:abscisic acid biosynthetic process"/>
    <property type="evidence" value="ECO:0007669"/>
    <property type="project" value="UniProtKB-ARBA"/>
</dbReference>
<dbReference type="SUPFAM" id="SSF51735">
    <property type="entry name" value="NAD(P)-binding Rossmann-fold domains"/>
    <property type="match status" value="1"/>
</dbReference>
<dbReference type="PROSITE" id="PS00061">
    <property type="entry name" value="ADH_SHORT"/>
    <property type="match status" value="1"/>
</dbReference>